<gene>
    <name evidence="2" type="ORF">AYI70_g3129</name>
</gene>
<feature type="compositionally biased region" description="Low complexity" evidence="1">
    <location>
        <begin position="1"/>
        <end position="14"/>
    </location>
</feature>
<evidence type="ECO:0000256" key="1">
    <source>
        <dbReference type="SAM" id="MobiDB-lite"/>
    </source>
</evidence>
<keyword evidence="3" id="KW-1185">Reference proteome</keyword>
<name>A0A1R1Y549_9FUNG</name>
<comment type="caution">
    <text evidence="2">The sequence shown here is derived from an EMBL/GenBank/DDBJ whole genome shotgun (WGS) entry which is preliminary data.</text>
</comment>
<dbReference type="OrthoDB" id="10381674at2759"/>
<reference evidence="2 3" key="1">
    <citation type="submission" date="2017-01" db="EMBL/GenBank/DDBJ databases">
        <authorList>
            <person name="Mah S.A."/>
            <person name="Swanson W.J."/>
            <person name="Moy G.W."/>
            <person name="Vacquier V.D."/>
        </authorList>
    </citation>
    <scope>NUCLEOTIDE SEQUENCE [LARGE SCALE GENOMIC DNA]</scope>
    <source>
        <strain evidence="2 3">GSMNP</strain>
    </source>
</reference>
<feature type="region of interest" description="Disordered" evidence="1">
    <location>
        <begin position="1"/>
        <end position="45"/>
    </location>
</feature>
<evidence type="ECO:0000313" key="3">
    <source>
        <dbReference type="Proteomes" id="UP000187283"/>
    </source>
</evidence>
<evidence type="ECO:0000313" key="2">
    <source>
        <dbReference type="EMBL" id="OMJ22018.1"/>
    </source>
</evidence>
<organism evidence="2 3">
    <name type="scientific">Smittium culicis</name>
    <dbReference type="NCBI Taxonomy" id="133412"/>
    <lineage>
        <taxon>Eukaryota</taxon>
        <taxon>Fungi</taxon>
        <taxon>Fungi incertae sedis</taxon>
        <taxon>Zoopagomycota</taxon>
        <taxon>Kickxellomycotina</taxon>
        <taxon>Harpellomycetes</taxon>
        <taxon>Harpellales</taxon>
        <taxon>Legeriomycetaceae</taxon>
        <taxon>Smittium</taxon>
    </lineage>
</organism>
<dbReference type="Proteomes" id="UP000187283">
    <property type="component" value="Unassembled WGS sequence"/>
</dbReference>
<proteinExistence type="predicted"/>
<dbReference type="AlphaFoldDB" id="A0A1R1Y549"/>
<accession>A0A1R1Y549</accession>
<feature type="compositionally biased region" description="Basic and acidic residues" evidence="1">
    <location>
        <begin position="27"/>
        <end position="40"/>
    </location>
</feature>
<sequence>MGGENSPSSKNNNESLREFKFPNNRADFNKNNDAKNDRRSSNISNDSITSIDTNFCENKERKFIVGEGNDTDTSGEHDRSVKSNYDHERNFTLVEPESRPSIDTIVNSNKHRFYVSLAGWLIPLNLLVNGLIIADDFTVDTSSGKKVYYGKRYIYYDFLIIFIK</sequence>
<dbReference type="EMBL" id="LSSN01000860">
    <property type="protein sequence ID" value="OMJ22018.1"/>
    <property type="molecule type" value="Genomic_DNA"/>
</dbReference>
<protein>
    <submittedName>
        <fullName evidence="2">Uncharacterized protein</fullName>
    </submittedName>
</protein>